<evidence type="ECO:0000259" key="1">
    <source>
        <dbReference type="Pfam" id="PF20790"/>
    </source>
</evidence>
<organism evidence="2">
    <name type="scientific">Lutzomyia reovirus 2</name>
    <dbReference type="NCBI Taxonomy" id="1670670"/>
    <lineage>
        <taxon>Viruses</taxon>
        <taxon>Riboviria</taxon>
        <taxon>Orthornavirae</taxon>
        <taxon>Duplornaviricota</taxon>
        <taxon>Resentoviricetes</taxon>
        <taxon>Reovirales</taxon>
    </lineage>
</organism>
<dbReference type="Pfam" id="PF20790">
    <property type="entry name" value="Reov_VP3_GTase"/>
    <property type="match status" value="1"/>
</dbReference>
<reference evidence="2" key="1">
    <citation type="journal article" date="2015" name="Nucleic Acids Res.">
        <title>Sequence-independent characterization of viruses based on the pattern of viral small RNAs produced by the host.</title>
        <authorList>
            <person name="Aguiar E.R."/>
            <person name="Olmo R.P."/>
            <person name="Paro S."/>
            <person name="Ferreira F.V."/>
            <person name="de Faria I.J."/>
            <person name="Todjro Y.M."/>
            <person name="Lobo F.P."/>
            <person name="Kroon E.G."/>
            <person name="Meignin C."/>
            <person name="Gatherer D."/>
            <person name="Imler J.L."/>
            <person name="Marques J.T."/>
        </authorList>
    </citation>
    <scope>NUCLEOTIDE SEQUENCE</scope>
    <source>
        <strain evidence="2">Piaui</strain>
    </source>
</reference>
<dbReference type="InterPro" id="IPR048608">
    <property type="entry name" value="Reov_VP3_GTase"/>
</dbReference>
<accession>A0A0H4LUS6</accession>
<evidence type="ECO:0000313" key="2">
    <source>
        <dbReference type="EMBL" id="AKP18630.1"/>
    </source>
</evidence>
<reference evidence="2" key="2">
    <citation type="submission" date="2015-03" db="EMBL/GenBank/DDBJ databases">
        <authorList>
            <person name="Aguiar E.R.G.R."/>
            <person name="Olmo R.P."/>
            <person name="Paro S."/>
            <person name="Ferreira F.V."/>
            <person name="Faria I.J.S."/>
            <person name="Todjro Y.M.H."/>
            <person name="Lobo F.P."/>
            <person name="Kroon E.G."/>
            <person name="Meignin C."/>
            <person name="Gatherer D."/>
            <person name="Imler J.-L."/>
            <person name="Marques J.T."/>
        </authorList>
    </citation>
    <scope>NUCLEOTIDE SEQUENCE</scope>
    <source>
        <strain evidence="2">Piaui</strain>
    </source>
</reference>
<proteinExistence type="predicted"/>
<feature type="non-terminal residue" evidence="2">
    <location>
        <position position="514"/>
    </location>
</feature>
<protein>
    <submittedName>
        <fullName evidence="2">VP3</fullName>
    </submittedName>
</protein>
<name>A0A0H4LUS6_9REOV</name>
<sequence>MLDTRKLLEPYVRDIINLKTKPISTTDYQYQFNNATQEHYLSFTGIWTYAVITPQDYATELFALPTKYESKEIPEHELRDAIFRWRQQYNLTIPIDSEDKRYNWLLGNALRANSLDKEHMTAIMNNPTLLCYEDNDSPFTQLNYHRNKYIDIPLVGPNIYSLSQKYIMRLQIGKRNVNHMLINARNIPFATTHMSWHFNTPHYFIYASRHAMYEHQANKILEDWKQQVAMQSGDHLLIERVCERLIPLTEDDYARRLNAIGTLSPIEMGTMPRNVDRVRYLLDLADKYYRMQTQTEGRNYKQYYTAASYLYLTENQIELDQRANTRNSLRYPYIRTKKSQEYDANIIITEDKWVKHALRLYGDEEIIEAPISLNNPSTQNVRLSRIAGYNYAMFEVFGYVEAGPNSMRLDRSSRIVALAHANAYSQLQPNDELRMLNQIARTQALYHLNIIRILRELTALHYTIIAFTKEHLLMLTYLSNVFETTGNRVIPILEHEWKMRRINNSTHKLLNSYI</sequence>
<dbReference type="EMBL" id="KR003813">
    <property type="protein sequence ID" value="AKP18630.1"/>
    <property type="molecule type" value="Genomic_RNA"/>
</dbReference>
<feature type="domain" description="Reovirus VP3 protein guanylyltransferase" evidence="1">
    <location>
        <begin position="1"/>
        <end position="263"/>
    </location>
</feature>